<dbReference type="InterPro" id="IPR029058">
    <property type="entry name" value="AB_hydrolase_fold"/>
</dbReference>
<organism evidence="3 4">
    <name type="scientific">Rhodosorus marinus</name>
    <dbReference type="NCBI Taxonomy" id="101924"/>
    <lineage>
        <taxon>Eukaryota</taxon>
        <taxon>Rhodophyta</taxon>
        <taxon>Stylonematophyceae</taxon>
        <taxon>Stylonematales</taxon>
        <taxon>Stylonemataceae</taxon>
        <taxon>Rhodosorus</taxon>
    </lineage>
</organism>
<dbReference type="EMBL" id="JAMWBK010000007">
    <property type="protein sequence ID" value="KAJ8903326.1"/>
    <property type="molecule type" value="Genomic_DNA"/>
</dbReference>
<evidence type="ECO:0000259" key="2">
    <source>
        <dbReference type="PROSITE" id="PS50222"/>
    </source>
</evidence>
<dbReference type="InterPro" id="IPR051218">
    <property type="entry name" value="Sec_MonoDiacylglyc_Lipase"/>
</dbReference>
<dbReference type="PROSITE" id="PS00018">
    <property type="entry name" value="EF_HAND_1"/>
    <property type="match status" value="1"/>
</dbReference>
<dbReference type="GO" id="GO:0005509">
    <property type="term" value="F:calcium ion binding"/>
    <property type="evidence" value="ECO:0007669"/>
    <property type="project" value="InterPro"/>
</dbReference>
<proteinExistence type="predicted"/>
<dbReference type="InterPro" id="IPR011992">
    <property type="entry name" value="EF-hand-dom_pair"/>
</dbReference>
<keyword evidence="1" id="KW-0106">Calcium</keyword>
<accession>A0AAV8URV2</accession>
<sequence>MSLQFVVSPSPLGCSQRRRAMVSPSRALTVPRRRNENIFSLALGGVVGAAGNTARFAQAASLGVVNIFQGAFNFIWKPTPQPSLIEYPTNYSPTKIVDEDTREPGKFSMEFAKLAVRMSIFAYLESGLYWKSDKRPVEHFSVTRPSEQSLGMLLLEDKFPSLFHGIGPDFIGPEYDRKLSKGRGKIDSGLIKEYETDTDLVVMHDVAAETIYIVWQGTQSKIDMKTDIAFLPRYWPYRHQDGKRLHASRGFVRSHESVSKDIIAVVKEMWSTGKYKKLFCAGHSLGGILAHLNAHALSYAMEEELEATGLPPEERLVCYTIGSPKGMAWDLRNDYFKRVPHTYRMRNDEDIVPRLPVPMRHHVGIPILMDELHFLINFDEDRTVLTADKENIGETISDHNTGNYLSNLLGQKSRLRVSKEQSDALERAYVSMVQLDREYAWEVLMPTEKSKEMEVARYVKPGVDPVSLNTEATEILKVAFGSAVSADVVNYLVYYASKLVESHDFNPRKNGFDAEPIIDVQELHINIFRMAFSEIVLDADKDQNLKRVQHRLVFDKHDSDKDGLLSPGEFLRIAKGLNGEQLPAGVSDDELVEELHGEFRKLYQIMNEPYPVDPAMELRTVSFAEFYVWAELNRHDLAALQAL</sequence>
<reference evidence="3 4" key="1">
    <citation type="journal article" date="2023" name="Nat. Commun.">
        <title>Origin of minicircular mitochondrial genomes in red algae.</title>
        <authorList>
            <person name="Lee Y."/>
            <person name="Cho C.H."/>
            <person name="Lee Y.M."/>
            <person name="Park S.I."/>
            <person name="Yang J.H."/>
            <person name="West J.A."/>
            <person name="Bhattacharya D."/>
            <person name="Yoon H.S."/>
        </authorList>
    </citation>
    <scope>NUCLEOTIDE SEQUENCE [LARGE SCALE GENOMIC DNA]</scope>
    <source>
        <strain evidence="3 4">CCMP1338</strain>
        <tissue evidence="3">Whole cell</tissue>
    </source>
</reference>
<gene>
    <name evidence="3" type="ORF">NDN08_004434</name>
</gene>
<dbReference type="InterPro" id="IPR002048">
    <property type="entry name" value="EF_hand_dom"/>
</dbReference>
<dbReference type="Proteomes" id="UP001157974">
    <property type="component" value="Unassembled WGS sequence"/>
</dbReference>
<dbReference type="SUPFAM" id="SSF53474">
    <property type="entry name" value="alpha/beta-Hydrolases"/>
    <property type="match status" value="1"/>
</dbReference>
<dbReference type="InterPro" id="IPR002921">
    <property type="entry name" value="Fungal_lipase-type"/>
</dbReference>
<comment type="caution">
    <text evidence="3">The sequence shown here is derived from an EMBL/GenBank/DDBJ whole genome shotgun (WGS) entry which is preliminary data.</text>
</comment>
<evidence type="ECO:0000313" key="4">
    <source>
        <dbReference type="Proteomes" id="UP001157974"/>
    </source>
</evidence>
<name>A0AAV8URV2_9RHOD</name>
<dbReference type="AlphaFoldDB" id="A0AAV8URV2"/>
<protein>
    <recommendedName>
        <fullName evidence="2">EF-hand domain-containing protein</fullName>
    </recommendedName>
</protein>
<evidence type="ECO:0000256" key="1">
    <source>
        <dbReference type="ARBA" id="ARBA00022837"/>
    </source>
</evidence>
<evidence type="ECO:0000313" key="3">
    <source>
        <dbReference type="EMBL" id="KAJ8903326.1"/>
    </source>
</evidence>
<dbReference type="Gene3D" id="3.40.50.1820">
    <property type="entry name" value="alpha/beta hydrolase"/>
    <property type="match status" value="1"/>
</dbReference>
<dbReference type="PANTHER" id="PTHR45856:SF24">
    <property type="entry name" value="FUNGAL LIPASE-LIKE DOMAIN-CONTAINING PROTEIN"/>
    <property type="match status" value="1"/>
</dbReference>
<dbReference type="CDD" id="cd00519">
    <property type="entry name" value="Lipase_3"/>
    <property type="match status" value="1"/>
</dbReference>
<keyword evidence="4" id="KW-1185">Reference proteome</keyword>
<feature type="domain" description="EF-hand" evidence="2">
    <location>
        <begin position="545"/>
        <end position="580"/>
    </location>
</feature>
<dbReference type="Pfam" id="PF01764">
    <property type="entry name" value="Lipase_3"/>
    <property type="match status" value="1"/>
</dbReference>
<dbReference type="SUPFAM" id="SSF47473">
    <property type="entry name" value="EF-hand"/>
    <property type="match status" value="1"/>
</dbReference>
<dbReference type="GO" id="GO:0006629">
    <property type="term" value="P:lipid metabolic process"/>
    <property type="evidence" value="ECO:0007669"/>
    <property type="project" value="InterPro"/>
</dbReference>
<dbReference type="PROSITE" id="PS50222">
    <property type="entry name" value="EF_HAND_2"/>
    <property type="match status" value="1"/>
</dbReference>
<dbReference type="PANTHER" id="PTHR45856">
    <property type="entry name" value="ALPHA/BETA-HYDROLASES SUPERFAMILY PROTEIN"/>
    <property type="match status" value="1"/>
</dbReference>
<dbReference type="InterPro" id="IPR018247">
    <property type="entry name" value="EF_Hand_1_Ca_BS"/>
</dbReference>